<protein>
    <submittedName>
        <fullName evidence="1">Uncharacterized protein</fullName>
    </submittedName>
</protein>
<organism evidence="1 2">
    <name type="scientific">Telluria aromaticivorans</name>
    <dbReference type="NCBI Taxonomy" id="2725995"/>
    <lineage>
        <taxon>Bacteria</taxon>
        <taxon>Pseudomonadati</taxon>
        <taxon>Pseudomonadota</taxon>
        <taxon>Betaproteobacteria</taxon>
        <taxon>Burkholderiales</taxon>
        <taxon>Oxalobacteraceae</taxon>
        <taxon>Telluria group</taxon>
        <taxon>Telluria</taxon>
    </lineage>
</organism>
<dbReference type="RefSeq" id="WP_171083287.1">
    <property type="nucleotide sequence ID" value="NZ_JABAIV010000002.1"/>
</dbReference>
<keyword evidence="2" id="KW-1185">Reference proteome</keyword>
<dbReference type="Proteomes" id="UP000533905">
    <property type="component" value="Unassembled WGS sequence"/>
</dbReference>
<dbReference type="InterPro" id="IPR046702">
    <property type="entry name" value="DUF6572"/>
</dbReference>
<dbReference type="EMBL" id="JABAIV010000002">
    <property type="protein sequence ID" value="NNG23133.1"/>
    <property type="molecule type" value="Genomic_DNA"/>
</dbReference>
<accession>A0A7Y2JZ84</accession>
<sequence>MTVENPHVVDFISIDGGSGDIVLTMTDDLPWEGDHGHLMALQEKLNGYLSFIESGELLASRPEAAGRRVRITLVHREPLTSIALRFLGSAEEIILDAGFGFTWRHLPG</sequence>
<reference evidence="1 2" key="1">
    <citation type="submission" date="2020-04" db="EMBL/GenBank/DDBJ databases">
        <title>Massilia sp. nov., a cold adapted bacteria isolated from Arctic soil.</title>
        <authorList>
            <person name="Son J."/>
            <person name="Ka J.-O."/>
        </authorList>
    </citation>
    <scope>NUCLEOTIDE SEQUENCE [LARGE SCALE GENOMIC DNA]</scope>
    <source>
        <strain evidence="1 2">ML15P13</strain>
    </source>
</reference>
<name>A0A7Y2JZ84_9BURK</name>
<evidence type="ECO:0000313" key="2">
    <source>
        <dbReference type="Proteomes" id="UP000533905"/>
    </source>
</evidence>
<evidence type="ECO:0000313" key="1">
    <source>
        <dbReference type="EMBL" id="NNG23133.1"/>
    </source>
</evidence>
<gene>
    <name evidence="1" type="ORF">HGB41_08975</name>
</gene>
<dbReference type="AlphaFoldDB" id="A0A7Y2JZ84"/>
<proteinExistence type="predicted"/>
<comment type="caution">
    <text evidence="1">The sequence shown here is derived from an EMBL/GenBank/DDBJ whole genome shotgun (WGS) entry which is preliminary data.</text>
</comment>
<dbReference type="Pfam" id="PF20212">
    <property type="entry name" value="DUF6572"/>
    <property type="match status" value="1"/>
</dbReference>